<keyword evidence="7" id="KW-1185">Reference proteome</keyword>
<evidence type="ECO:0000313" key="6">
    <source>
        <dbReference type="EMBL" id="NDV90479.1"/>
    </source>
</evidence>
<keyword evidence="4" id="KW-0560">Oxidoreductase</keyword>
<dbReference type="CDD" id="cd04730">
    <property type="entry name" value="NPD_like"/>
    <property type="match status" value="1"/>
</dbReference>
<gene>
    <name evidence="6" type="ORF">GTH32_04610</name>
</gene>
<keyword evidence="3" id="KW-0288">FMN</keyword>
<dbReference type="Pfam" id="PF03060">
    <property type="entry name" value="NMO"/>
    <property type="match status" value="1"/>
</dbReference>
<dbReference type="Proteomes" id="UP000470213">
    <property type="component" value="Unassembled WGS sequence"/>
</dbReference>
<reference evidence="6 7" key="1">
    <citation type="submission" date="2020-01" db="EMBL/GenBank/DDBJ databases">
        <authorList>
            <person name="Chen J."/>
            <person name="Zhu S."/>
            <person name="Yang J."/>
        </authorList>
    </citation>
    <scope>NUCLEOTIDE SEQUENCE [LARGE SCALE GENOMIC DNA]</scope>
    <source>
        <strain evidence="6 7">345S023</strain>
    </source>
</reference>
<organism evidence="6 7">
    <name type="scientific">Alteromonas profundi</name>
    <dbReference type="NCBI Taxonomy" id="2696062"/>
    <lineage>
        <taxon>Bacteria</taxon>
        <taxon>Pseudomonadati</taxon>
        <taxon>Pseudomonadota</taxon>
        <taxon>Gammaproteobacteria</taxon>
        <taxon>Alteromonadales</taxon>
        <taxon>Alteromonadaceae</taxon>
        <taxon>Alteromonas/Salinimonas group</taxon>
        <taxon>Alteromonas</taxon>
    </lineage>
</organism>
<proteinExistence type="inferred from homology"/>
<evidence type="ECO:0000256" key="2">
    <source>
        <dbReference type="ARBA" id="ARBA00022630"/>
    </source>
</evidence>
<dbReference type="PANTHER" id="PTHR42747">
    <property type="entry name" value="NITRONATE MONOOXYGENASE-RELATED"/>
    <property type="match status" value="1"/>
</dbReference>
<evidence type="ECO:0000256" key="5">
    <source>
        <dbReference type="ARBA" id="ARBA00023033"/>
    </source>
</evidence>
<comment type="similarity">
    <text evidence="1">Belongs to the nitronate monooxygenase family. NMO class I subfamily.</text>
</comment>
<evidence type="ECO:0000256" key="3">
    <source>
        <dbReference type="ARBA" id="ARBA00022643"/>
    </source>
</evidence>
<name>A0A7X5RKC1_9ALTE</name>
<dbReference type="AlphaFoldDB" id="A0A7X5RKC1"/>
<evidence type="ECO:0000313" key="7">
    <source>
        <dbReference type="Proteomes" id="UP000470213"/>
    </source>
</evidence>
<dbReference type="Gene3D" id="3.20.20.70">
    <property type="entry name" value="Aldolase class I"/>
    <property type="match status" value="1"/>
</dbReference>
<protein>
    <submittedName>
        <fullName evidence="6">Nitronate monooxygenase</fullName>
    </submittedName>
</protein>
<dbReference type="GO" id="GO:0018580">
    <property type="term" value="F:nitronate monooxygenase activity"/>
    <property type="evidence" value="ECO:0007669"/>
    <property type="project" value="InterPro"/>
</dbReference>
<dbReference type="PROSITE" id="PS51257">
    <property type="entry name" value="PROKAR_LIPOPROTEIN"/>
    <property type="match status" value="1"/>
</dbReference>
<evidence type="ECO:0000256" key="1">
    <source>
        <dbReference type="ARBA" id="ARBA00009881"/>
    </source>
</evidence>
<dbReference type="SUPFAM" id="SSF51412">
    <property type="entry name" value="Inosine monophosphate dehydrogenase (IMPDH)"/>
    <property type="match status" value="1"/>
</dbReference>
<dbReference type="PANTHER" id="PTHR42747:SF4">
    <property type="entry name" value="BLR1330 PROTEIN"/>
    <property type="match status" value="1"/>
</dbReference>
<keyword evidence="2" id="KW-0285">Flavoprotein</keyword>
<sequence length="329" mass="35394">MKKVEELLNENMRLPIICAPMFLVSSPNLVISACKSGIVGSFPAFNTRTQAALNEWLTTIASALEAEKRENPATKVAPFAVNMVVHSSNKRLAADFDVVKKHKVPFVITSQGNPQPIVDEVHQWGGIVFHDVITVAHARKAIEAGVDGLILVAAGAGGHAGEVNPVALVREVREFWKGPLVLAGAINDGYGVRATEVLGANYSYMGTRFIATKEAEVDPDYKSMLLESDLRDLVLTDTFTGVKCNFLKPSIARAGIDLAMIDGKESVDLDLGGSNAWKDMWSAGHGVSGIHSVEPISHLIDRLINEYNQAAQTPIFTHASPINSTRTGG</sequence>
<keyword evidence="5 6" id="KW-0503">Monooxygenase</keyword>
<dbReference type="RefSeq" id="WP_163084068.1">
    <property type="nucleotide sequence ID" value="NZ_JAAAWN010000004.1"/>
</dbReference>
<dbReference type="InterPro" id="IPR004136">
    <property type="entry name" value="NMO"/>
</dbReference>
<evidence type="ECO:0000256" key="4">
    <source>
        <dbReference type="ARBA" id="ARBA00023002"/>
    </source>
</evidence>
<dbReference type="InterPro" id="IPR013785">
    <property type="entry name" value="Aldolase_TIM"/>
</dbReference>
<accession>A0A7X5RKC1</accession>
<comment type="caution">
    <text evidence="6">The sequence shown here is derived from an EMBL/GenBank/DDBJ whole genome shotgun (WGS) entry which is preliminary data.</text>
</comment>
<dbReference type="EMBL" id="JAAAWN010000004">
    <property type="protein sequence ID" value="NDV90479.1"/>
    <property type="molecule type" value="Genomic_DNA"/>
</dbReference>